<keyword evidence="2" id="KW-1185">Reference proteome</keyword>
<dbReference type="PANTHER" id="PTHR33321">
    <property type="match status" value="1"/>
</dbReference>
<name>A0A7J7DH37_TRIWF</name>
<dbReference type="InterPro" id="IPR007541">
    <property type="entry name" value="Uncharacterised_BSP"/>
</dbReference>
<organism evidence="1 2">
    <name type="scientific">Tripterygium wilfordii</name>
    <name type="common">Thunder God vine</name>
    <dbReference type="NCBI Taxonomy" id="458696"/>
    <lineage>
        <taxon>Eukaryota</taxon>
        <taxon>Viridiplantae</taxon>
        <taxon>Streptophyta</taxon>
        <taxon>Embryophyta</taxon>
        <taxon>Tracheophyta</taxon>
        <taxon>Spermatophyta</taxon>
        <taxon>Magnoliopsida</taxon>
        <taxon>eudicotyledons</taxon>
        <taxon>Gunneridae</taxon>
        <taxon>Pentapetalae</taxon>
        <taxon>rosids</taxon>
        <taxon>fabids</taxon>
        <taxon>Celastrales</taxon>
        <taxon>Celastraceae</taxon>
        <taxon>Tripterygium</taxon>
    </lineage>
</organism>
<evidence type="ECO:0000313" key="2">
    <source>
        <dbReference type="Proteomes" id="UP000593562"/>
    </source>
</evidence>
<comment type="caution">
    <text evidence="1">The sequence shown here is derived from an EMBL/GenBank/DDBJ whole genome shotgun (WGS) entry which is preliminary data.</text>
</comment>
<dbReference type="InParanoid" id="A0A7J7DH37"/>
<dbReference type="Pfam" id="PF04450">
    <property type="entry name" value="BSP"/>
    <property type="match status" value="1"/>
</dbReference>
<gene>
    <name evidence="1" type="ORF">HS088_TW07G01171</name>
</gene>
<dbReference type="EMBL" id="JAAARO010000007">
    <property type="protein sequence ID" value="KAF5745579.1"/>
    <property type="molecule type" value="Genomic_DNA"/>
</dbReference>
<evidence type="ECO:0000313" key="1">
    <source>
        <dbReference type="EMBL" id="KAF5745579.1"/>
    </source>
</evidence>
<dbReference type="PANTHER" id="PTHR33321:SF12">
    <property type="entry name" value="PLANT BASIC SECRETORY PROTEIN (BSP) FAMILY PROTEIN"/>
    <property type="match status" value="1"/>
</dbReference>
<dbReference type="Proteomes" id="UP000593562">
    <property type="component" value="Unassembled WGS sequence"/>
</dbReference>
<reference evidence="1 2" key="1">
    <citation type="journal article" date="2020" name="Nat. Commun.">
        <title>Genome of Tripterygium wilfordii and identification of cytochrome P450 involved in triptolide biosynthesis.</title>
        <authorList>
            <person name="Tu L."/>
            <person name="Su P."/>
            <person name="Zhang Z."/>
            <person name="Gao L."/>
            <person name="Wang J."/>
            <person name="Hu T."/>
            <person name="Zhou J."/>
            <person name="Zhang Y."/>
            <person name="Zhao Y."/>
            <person name="Liu Y."/>
            <person name="Song Y."/>
            <person name="Tong Y."/>
            <person name="Lu Y."/>
            <person name="Yang J."/>
            <person name="Xu C."/>
            <person name="Jia M."/>
            <person name="Peters R.J."/>
            <person name="Huang L."/>
            <person name="Gao W."/>
        </authorList>
    </citation>
    <scope>NUCLEOTIDE SEQUENCE [LARGE SCALE GENOMIC DNA]</scope>
    <source>
        <strain evidence="2">cv. XIE 37</strain>
        <tissue evidence="1">Leaf</tissue>
    </source>
</reference>
<proteinExistence type="predicted"/>
<protein>
    <submittedName>
        <fullName evidence="1">Uncharacterized protein</fullName>
    </submittedName>
</protein>
<accession>A0A7J7DH37</accession>
<dbReference type="AlphaFoldDB" id="A0A7J7DH37"/>
<sequence length="131" mass="15015">MKRVMGYYISTRTSKFLNLHTCTRSLIGLAMMSNRFWVKYLGYPPISLAVMMQSTSAVDYVVTNRAGSSGGSVRFNNEIGIPYSRQTLDSATNFIWRIFQQNRAADRKNVQKPSQLLITVREISNLEYFID</sequence>